<reference evidence="1" key="1">
    <citation type="submission" date="2018-05" db="EMBL/GenBank/DDBJ databases">
        <authorList>
            <person name="Lanie J.A."/>
            <person name="Ng W.-L."/>
            <person name="Kazmierczak K.M."/>
            <person name="Andrzejewski T.M."/>
            <person name="Davidsen T.M."/>
            <person name="Wayne K.J."/>
            <person name="Tettelin H."/>
            <person name="Glass J.I."/>
            <person name="Rusch D."/>
            <person name="Podicherti R."/>
            <person name="Tsui H.-C.T."/>
            <person name="Winkler M.E."/>
        </authorList>
    </citation>
    <scope>NUCLEOTIDE SEQUENCE</scope>
</reference>
<name>A0A382WC48_9ZZZZ</name>
<sequence length="278" mass="29635">AFSSDSLTISFGEIDSDNQVIEILYDNPGQIYGFKFFALGIDITDVYGGDAEVYNFYLHQNSTCWRNDDCKDEVEGFTYTGTPIPPGSGTLLYINYAETGDEIFDDNIQVGDQTCLDITEGYFFGMGSDGSFGDFIVETGLCADSPMDCNGDYYGSSNLDDCGVCNGGNADIDCAGICNGDAYEDNCGICDDNPFNDCLNDCNGVPGGDAFEDNCGNCDNNSTNNCVQDCAGVWGGEAVEDDCGICAGGNVDMDCSGECFGYAYYDNCDYCVGGNTSI</sequence>
<evidence type="ECO:0000313" key="1">
    <source>
        <dbReference type="EMBL" id="SVD56352.1"/>
    </source>
</evidence>
<dbReference type="EMBL" id="UINC01158684">
    <property type="protein sequence ID" value="SVD56352.1"/>
    <property type="molecule type" value="Genomic_DNA"/>
</dbReference>
<protein>
    <submittedName>
        <fullName evidence="1">Uncharacterized protein</fullName>
    </submittedName>
</protein>
<dbReference type="AlphaFoldDB" id="A0A382WC48"/>
<gene>
    <name evidence="1" type="ORF">METZ01_LOCUS409206</name>
</gene>
<proteinExistence type="predicted"/>
<feature type="non-terminal residue" evidence="1">
    <location>
        <position position="1"/>
    </location>
</feature>
<feature type="non-terminal residue" evidence="1">
    <location>
        <position position="278"/>
    </location>
</feature>
<organism evidence="1">
    <name type="scientific">marine metagenome</name>
    <dbReference type="NCBI Taxonomy" id="408172"/>
    <lineage>
        <taxon>unclassified sequences</taxon>
        <taxon>metagenomes</taxon>
        <taxon>ecological metagenomes</taxon>
    </lineage>
</organism>
<accession>A0A382WC48</accession>